<gene>
    <name evidence="1" type="ORF">K435DRAFT_974785</name>
</gene>
<accession>A0A4S8KJ83</accession>
<protein>
    <submittedName>
        <fullName evidence="1">Uncharacterized protein</fullName>
    </submittedName>
</protein>
<evidence type="ECO:0000313" key="1">
    <source>
        <dbReference type="EMBL" id="THU75534.1"/>
    </source>
</evidence>
<evidence type="ECO:0000313" key="2">
    <source>
        <dbReference type="Proteomes" id="UP000297245"/>
    </source>
</evidence>
<dbReference type="EMBL" id="ML181955">
    <property type="protein sequence ID" value="THU75534.1"/>
    <property type="molecule type" value="Genomic_DNA"/>
</dbReference>
<dbReference type="Proteomes" id="UP000297245">
    <property type="component" value="Unassembled WGS sequence"/>
</dbReference>
<proteinExistence type="predicted"/>
<dbReference type="AlphaFoldDB" id="A0A4S8KJ83"/>
<reference evidence="1 2" key="1">
    <citation type="journal article" date="2019" name="Nat. Ecol. Evol.">
        <title>Megaphylogeny resolves global patterns of mushroom evolution.</title>
        <authorList>
            <person name="Varga T."/>
            <person name="Krizsan K."/>
            <person name="Foldi C."/>
            <person name="Dima B."/>
            <person name="Sanchez-Garcia M."/>
            <person name="Sanchez-Ramirez S."/>
            <person name="Szollosi G.J."/>
            <person name="Szarkandi J.G."/>
            <person name="Papp V."/>
            <person name="Albert L."/>
            <person name="Andreopoulos W."/>
            <person name="Angelini C."/>
            <person name="Antonin V."/>
            <person name="Barry K.W."/>
            <person name="Bougher N.L."/>
            <person name="Buchanan P."/>
            <person name="Buyck B."/>
            <person name="Bense V."/>
            <person name="Catcheside P."/>
            <person name="Chovatia M."/>
            <person name="Cooper J."/>
            <person name="Damon W."/>
            <person name="Desjardin D."/>
            <person name="Finy P."/>
            <person name="Geml J."/>
            <person name="Haridas S."/>
            <person name="Hughes K."/>
            <person name="Justo A."/>
            <person name="Karasinski D."/>
            <person name="Kautmanova I."/>
            <person name="Kiss B."/>
            <person name="Kocsube S."/>
            <person name="Kotiranta H."/>
            <person name="LaButti K.M."/>
            <person name="Lechner B.E."/>
            <person name="Liimatainen K."/>
            <person name="Lipzen A."/>
            <person name="Lukacs Z."/>
            <person name="Mihaltcheva S."/>
            <person name="Morgado L.N."/>
            <person name="Niskanen T."/>
            <person name="Noordeloos M.E."/>
            <person name="Ohm R.A."/>
            <person name="Ortiz-Santana B."/>
            <person name="Ovrebo C."/>
            <person name="Racz N."/>
            <person name="Riley R."/>
            <person name="Savchenko A."/>
            <person name="Shiryaev A."/>
            <person name="Soop K."/>
            <person name="Spirin V."/>
            <person name="Szebenyi C."/>
            <person name="Tomsovsky M."/>
            <person name="Tulloss R.E."/>
            <person name="Uehling J."/>
            <person name="Grigoriev I.V."/>
            <person name="Vagvolgyi C."/>
            <person name="Papp T."/>
            <person name="Martin F.M."/>
            <person name="Miettinen O."/>
            <person name="Hibbett D.S."/>
            <person name="Nagy L.G."/>
        </authorList>
    </citation>
    <scope>NUCLEOTIDE SEQUENCE [LARGE SCALE GENOMIC DNA]</scope>
    <source>
        <strain evidence="1 2">CBS 962.96</strain>
    </source>
</reference>
<sequence>MGSSVPLPLSRPGTSGGAAFNNSASSAFAPHDGSSTQLVQTTLLPFLVMKKHSLLPTVLTSTTSLCCIFNQLETATTFGFIPTPKDPSRQVFDYSF</sequence>
<keyword evidence="2" id="KW-1185">Reference proteome</keyword>
<organism evidence="1 2">
    <name type="scientific">Dendrothele bispora (strain CBS 962.96)</name>
    <dbReference type="NCBI Taxonomy" id="1314807"/>
    <lineage>
        <taxon>Eukaryota</taxon>
        <taxon>Fungi</taxon>
        <taxon>Dikarya</taxon>
        <taxon>Basidiomycota</taxon>
        <taxon>Agaricomycotina</taxon>
        <taxon>Agaricomycetes</taxon>
        <taxon>Agaricomycetidae</taxon>
        <taxon>Agaricales</taxon>
        <taxon>Agaricales incertae sedis</taxon>
        <taxon>Dendrothele</taxon>
    </lineage>
</organism>
<name>A0A4S8KJ83_DENBC</name>